<feature type="region of interest" description="Disordered" evidence="1">
    <location>
        <begin position="198"/>
        <end position="288"/>
    </location>
</feature>
<dbReference type="EMBL" id="LVLB01000297">
    <property type="protein sequence ID" value="KYN93169.1"/>
    <property type="molecule type" value="Genomic_DNA"/>
</dbReference>
<dbReference type="InterPro" id="IPR010784">
    <property type="entry name" value="Merozoite_SPAM"/>
</dbReference>
<proteinExistence type="predicted"/>
<dbReference type="KEGG" id="pgab:PGSY75_0012600"/>
<evidence type="ECO:0000313" key="2">
    <source>
        <dbReference type="EMBL" id="KYN93169.1"/>
    </source>
</evidence>
<sequence length="337" mass="39114">GIPSNNCKSLFKDYENVINSKRTEWEIFVKHFDRKKSGYIAANGSTPETYLKEKCPECDCAKINLNDIFQKEYNIQSLLKELIDPQTSESVSTNISPVVQPTGQENTEQTSVSTTQEEQQPQEEEQQPQEEEQQPQEEEQQQPQPQNIQREDNNDNILGWEFGPVADPGTNPYISSGEKNSLELINLTSWDKEDIIKQNEDVKEEFEEEQAEEELQEEIEEEQDELQEELQQEEIEEEQDELQEELQEEQDEEEDKSNKEGEQEKKTEDEKKEETIDSSDDKNAHESLSIGFNNNMEIKKDAASIVKDLFSLFKEKNTFEDLLKDLTGDLASLFQKQ</sequence>
<gene>
    <name evidence="2" type="ORF">PGSY75_0012600</name>
</gene>
<protein>
    <submittedName>
        <fullName evidence="2">Duffy binding-like merozoite surface protein</fullName>
    </submittedName>
</protein>
<dbReference type="VEuPathDB" id="PlasmoDB:PGABG01_1033800"/>
<feature type="region of interest" description="Disordered" evidence="1">
    <location>
        <begin position="88"/>
        <end position="174"/>
    </location>
</feature>
<dbReference type="Proteomes" id="UP000076004">
    <property type="component" value="Unassembled WGS sequence"/>
</dbReference>
<dbReference type="SUPFAM" id="SSF140924">
    <property type="entry name" value="Duffy binding domain-like"/>
    <property type="match status" value="1"/>
</dbReference>
<feature type="non-terminal residue" evidence="2">
    <location>
        <position position="1"/>
    </location>
</feature>
<dbReference type="AlphaFoldDB" id="A0A151L2I9"/>
<name>A0A151L2I9_9APIC</name>
<comment type="caution">
    <text evidence="2">The sequence shown here is derived from an EMBL/GenBank/DDBJ whole genome shotgun (WGS) entry which is preliminary data.</text>
</comment>
<accession>A0A151L2I9</accession>
<feature type="compositionally biased region" description="Acidic residues" evidence="1">
    <location>
        <begin position="202"/>
        <end position="255"/>
    </location>
</feature>
<feature type="compositionally biased region" description="Basic and acidic residues" evidence="1">
    <location>
        <begin position="256"/>
        <end position="285"/>
    </location>
</feature>
<dbReference type="GeneID" id="29773835"/>
<evidence type="ECO:0000256" key="1">
    <source>
        <dbReference type="SAM" id="MobiDB-lite"/>
    </source>
</evidence>
<dbReference type="Gene3D" id="1.20.58.830">
    <property type="match status" value="1"/>
</dbReference>
<organism evidence="2 3">
    <name type="scientific">Plasmodium gaboni</name>
    <dbReference type="NCBI Taxonomy" id="647221"/>
    <lineage>
        <taxon>Eukaryota</taxon>
        <taxon>Sar</taxon>
        <taxon>Alveolata</taxon>
        <taxon>Apicomplexa</taxon>
        <taxon>Aconoidasida</taxon>
        <taxon>Haemosporida</taxon>
        <taxon>Plasmodiidae</taxon>
        <taxon>Plasmodium</taxon>
        <taxon>Plasmodium (Laverania)</taxon>
    </lineage>
</organism>
<dbReference type="Pfam" id="PF07133">
    <property type="entry name" value="Merozoite_SPAM"/>
    <property type="match status" value="1"/>
</dbReference>
<dbReference type="VEuPathDB" id="PlasmoDB:PGSY75_0012600"/>
<reference evidence="2 3" key="1">
    <citation type="journal article" date="2016" name="Nat. Commun.">
        <title>Genomes of cryptic chimpanzee Plasmodium species reveal key evolutionary events leading to human malaria.</title>
        <authorList>
            <person name="Sundararaman S.A."/>
            <person name="Plenderleith L.J."/>
            <person name="Liu W."/>
            <person name="Loy D.E."/>
            <person name="Learn G.H."/>
            <person name="Li Y."/>
            <person name="Shaw K.S."/>
            <person name="Ayouba A."/>
            <person name="Peeters M."/>
            <person name="Speede S."/>
            <person name="Shaw G.M."/>
            <person name="Bushman F.D."/>
            <person name="Brisson D."/>
            <person name="Rayner J.C."/>
            <person name="Sharp P.M."/>
            <person name="Hahn B.H."/>
        </authorList>
    </citation>
    <scope>NUCLEOTIDE SEQUENCE [LARGE SCALE GENOMIC DNA]</scope>
    <source>
        <strain evidence="2 3">SY75</strain>
    </source>
</reference>
<feature type="compositionally biased region" description="Acidic residues" evidence="1">
    <location>
        <begin position="120"/>
        <end position="140"/>
    </location>
</feature>
<evidence type="ECO:0000313" key="3">
    <source>
        <dbReference type="Proteomes" id="UP000076004"/>
    </source>
</evidence>
<dbReference type="RefSeq" id="XP_018638789.1">
    <property type="nucleotide sequence ID" value="XM_018783265.1"/>
</dbReference>
<keyword evidence="2" id="KW-0477">Merozoite</keyword>
<feature type="compositionally biased region" description="Polar residues" evidence="1">
    <location>
        <begin position="88"/>
        <end position="115"/>
    </location>
</feature>